<reference evidence="2 3" key="1">
    <citation type="submission" date="2020-12" db="EMBL/GenBank/DDBJ databases">
        <title>FDA dAtabase for Regulatory Grade micrObial Sequences (FDA-ARGOS): Supporting development and validation of Infectious Disease Dx tests.</title>
        <authorList>
            <person name="Nelson B."/>
            <person name="Plummer A."/>
            <person name="Tallon L."/>
            <person name="Sadzewicz L."/>
            <person name="Zhao X."/>
            <person name="Boylan J."/>
            <person name="Ott S."/>
            <person name="Bowen H."/>
            <person name="Vavikolanu K."/>
            <person name="Mehta A."/>
            <person name="Aluvathingal J."/>
            <person name="Nadendla S."/>
            <person name="Myers T."/>
            <person name="Yan Y."/>
            <person name="Sichtig H."/>
        </authorList>
    </citation>
    <scope>NUCLEOTIDE SEQUENCE [LARGE SCALE GENOMIC DNA]</scope>
    <source>
        <strain evidence="2 3">FDAARGOS_920</strain>
    </source>
</reference>
<evidence type="ECO:0000256" key="1">
    <source>
        <dbReference type="SAM" id="Phobius"/>
    </source>
</evidence>
<dbReference type="RefSeq" id="WP_042514690.1">
    <property type="nucleotide sequence ID" value="NZ_CP065739.1"/>
</dbReference>
<sequence>MKRFPSLKDFIYWIIGLTILLIYFMTLKLTKNSEVVDYISFGGTLISIVLAIIAIIYAYQQGRQSSDSYSETKALLSVIAEHVKGIGQLKTEIAISNEGIKDVKTLTSKISKDIIFKNKESEKFDELLESTVGELKNTLDFHVVTVPVEYDFKNPKKIDIDKNLNKYLDHYGKISGDKRFIAFNVEESISQFGFSFSIGTSDSSMTPNRMKAILETTDNNELKIFTVARLIYAD</sequence>
<keyword evidence="3" id="KW-1185">Reference proteome</keyword>
<evidence type="ECO:0000313" key="3">
    <source>
        <dbReference type="Proteomes" id="UP000594791"/>
    </source>
</evidence>
<evidence type="ECO:0000313" key="2">
    <source>
        <dbReference type="EMBL" id="QPR80183.1"/>
    </source>
</evidence>
<keyword evidence="1" id="KW-1133">Transmembrane helix</keyword>
<dbReference type="Proteomes" id="UP000594791">
    <property type="component" value="Chromosome"/>
</dbReference>
<gene>
    <name evidence="2" type="ORF">I6G77_13635</name>
</gene>
<keyword evidence="1" id="KW-0812">Transmembrane</keyword>
<organism evidence="2 3">
    <name type="scientific">Bacillus tropicus</name>
    <dbReference type="NCBI Taxonomy" id="2026188"/>
    <lineage>
        <taxon>Bacteria</taxon>
        <taxon>Bacillati</taxon>
        <taxon>Bacillota</taxon>
        <taxon>Bacilli</taxon>
        <taxon>Bacillales</taxon>
        <taxon>Bacillaceae</taxon>
        <taxon>Bacillus</taxon>
        <taxon>Bacillus cereus group</taxon>
    </lineage>
</organism>
<dbReference type="EMBL" id="CP065739">
    <property type="protein sequence ID" value="QPR80183.1"/>
    <property type="molecule type" value="Genomic_DNA"/>
</dbReference>
<name>A0A7T2QK15_9BACI</name>
<keyword evidence="1" id="KW-0472">Membrane</keyword>
<protein>
    <submittedName>
        <fullName evidence="2">Uncharacterized protein</fullName>
    </submittedName>
</protein>
<feature type="transmembrane region" description="Helical" evidence="1">
    <location>
        <begin position="10"/>
        <end position="26"/>
    </location>
</feature>
<feature type="transmembrane region" description="Helical" evidence="1">
    <location>
        <begin position="38"/>
        <end position="59"/>
    </location>
</feature>
<proteinExistence type="predicted"/>
<accession>A0A7T2QK15</accession>